<feature type="binding site" evidence="8">
    <location>
        <position position="90"/>
    </location>
    <ligand>
        <name>Fe(3+)</name>
        <dbReference type="ChEBI" id="CHEBI:29034"/>
    </ligand>
</feature>
<keyword evidence="2 8" id="KW-0963">Cytoplasm</keyword>
<feature type="binding site" evidence="8">
    <location>
        <position position="90"/>
    </location>
    <ligand>
        <name>Zn(2+)</name>
        <dbReference type="ChEBI" id="CHEBI:29105"/>
    </ligand>
</feature>
<feature type="binding site" evidence="8">
    <location>
        <position position="331"/>
    </location>
    <ligand>
        <name>N-formimidoyl-L-glutamate</name>
        <dbReference type="ChEBI" id="CHEBI:58928"/>
    </ligand>
</feature>
<evidence type="ECO:0000313" key="11">
    <source>
        <dbReference type="Proteomes" id="UP000538292"/>
    </source>
</evidence>
<dbReference type="CDD" id="cd01296">
    <property type="entry name" value="Imidazolone-5PH"/>
    <property type="match status" value="1"/>
</dbReference>
<evidence type="ECO:0000256" key="4">
    <source>
        <dbReference type="ARBA" id="ARBA00022801"/>
    </source>
</evidence>
<feature type="binding site" evidence="8">
    <location>
        <position position="97"/>
    </location>
    <ligand>
        <name>4-imidazolone-5-propanoate</name>
        <dbReference type="ChEBI" id="CHEBI:77893"/>
    </ligand>
</feature>
<feature type="binding site" evidence="8">
    <location>
        <position position="258"/>
    </location>
    <ligand>
        <name>4-imidazolone-5-propanoate</name>
        <dbReference type="ChEBI" id="CHEBI:77893"/>
    </ligand>
</feature>
<sequence length="424" mass="46700">MEHMSNYLIVNAKELVTVSGFAGKCGEEMQDVGVISNGALYLADGKIMDVGTTEEVQNWLLDQGITSECYLLVDAGNKVVMPGFIDSHTHFVFGGYRDDEYVLRLQGVKYSELMEEGGIRRTVSSTRKASFEELYDSGYKRLQQMLMMGITTVEGKSGYGLDLETELKQLDVMEKLNQTHPIHIVRTYMGAHELAPEFAGSPDQYIDFLIKEGLPSVRGKAKFCDIFTEVGVFDHKQTRRLLHKAVEMGFQLKMHADEMVPYGGAELAAELKTVSVDHLLNISDNGIQKLKESGTVATLLPNTAFSLREKYAPARRMIDAGLPVALASDMNPGSCYSQSIPLIIALATIEMKMTIEETITALTLNGAAALDLADVTGSLDTGKDADVIILDAPSYKHLAYHFAMNLVESVFIKGNLEYTRKIGP</sequence>
<evidence type="ECO:0000256" key="5">
    <source>
        <dbReference type="ARBA" id="ARBA00022808"/>
    </source>
</evidence>
<keyword evidence="6 8" id="KW-0862">Zinc</keyword>
<evidence type="ECO:0000256" key="6">
    <source>
        <dbReference type="ARBA" id="ARBA00022833"/>
    </source>
</evidence>
<feature type="binding site" evidence="8">
    <location>
        <position position="255"/>
    </location>
    <ligand>
        <name>Fe(3+)</name>
        <dbReference type="ChEBI" id="CHEBI:29034"/>
    </ligand>
</feature>
<dbReference type="EMBL" id="JACEOL010000030">
    <property type="protein sequence ID" value="MBA4602482.1"/>
    <property type="molecule type" value="Genomic_DNA"/>
</dbReference>
<keyword evidence="7 8" id="KW-0408">Iron</keyword>
<proteinExistence type="inferred from homology"/>
<comment type="caution">
    <text evidence="10">The sequence shown here is derived from an EMBL/GenBank/DDBJ whole genome shotgun (WGS) entry which is preliminary data.</text>
</comment>
<feature type="binding site" evidence="8">
    <location>
        <position position="159"/>
    </location>
    <ligand>
        <name>N-formimidoyl-L-glutamate</name>
        <dbReference type="ChEBI" id="CHEBI:58928"/>
    </ligand>
</feature>
<evidence type="ECO:0000313" key="10">
    <source>
        <dbReference type="EMBL" id="MBA4602482.1"/>
    </source>
</evidence>
<dbReference type="FunFam" id="3.20.20.140:FF:000007">
    <property type="entry name" value="Imidazolonepropionase"/>
    <property type="match status" value="1"/>
</dbReference>
<keyword evidence="4 8" id="KW-0378">Hydrolase</keyword>
<dbReference type="GO" id="GO:0005506">
    <property type="term" value="F:iron ion binding"/>
    <property type="evidence" value="ECO:0007669"/>
    <property type="project" value="UniProtKB-UniRule"/>
</dbReference>
<dbReference type="GO" id="GO:0019556">
    <property type="term" value="P:L-histidine catabolic process to glutamate and formamide"/>
    <property type="evidence" value="ECO:0007669"/>
    <property type="project" value="UniProtKB-UniRule"/>
</dbReference>
<keyword evidence="5 8" id="KW-0369">Histidine metabolism</keyword>
<comment type="similarity">
    <text evidence="8">Belongs to the metallo-dependent hydrolases superfamily. HutI family.</text>
</comment>
<evidence type="ECO:0000256" key="8">
    <source>
        <dbReference type="HAMAP-Rule" id="MF_00372"/>
    </source>
</evidence>
<dbReference type="InterPro" id="IPR032466">
    <property type="entry name" value="Metal_Hydrolase"/>
</dbReference>
<dbReference type="Gene3D" id="2.30.40.10">
    <property type="entry name" value="Urease, subunit C, domain 1"/>
    <property type="match status" value="1"/>
</dbReference>
<protein>
    <recommendedName>
        <fullName evidence="1 8">Imidazolonepropionase</fullName>
        <ecNumber evidence="1 8">3.5.2.7</ecNumber>
    </recommendedName>
    <alternativeName>
        <fullName evidence="8">Imidazolone-5-propionate hydrolase</fullName>
    </alternativeName>
</protein>
<dbReference type="GO" id="GO:0008270">
    <property type="term" value="F:zinc ion binding"/>
    <property type="evidence" value="ECO:0007669"/>
    <property type="project" value="UniProtKB-UniRule"/>
</dbReference>
<dbReference type="EC" id="3.5.2.7" evidence="1 8"/>
<evidence type="ECO:0000256" key="1">
    <source>
        <dbReference type="ARBA" id="ARBA00012864"/>
    </source>
</evidence>
<gene>
    <name evidence="8" type="primary">hutI</name>
    <name evidence="10" type="ORF">H2C83_09180</name>
</gene>
<dbReference type="GO" id="GO:0019557">
    <property type="term" value="P:L-histidine catabolic process to glutamate and formate"/>
    <property type="evidence" value="ECO:0007669"/>
    <property type="project" value="UniProtKB-UniPathway"/>
</dbReference>
<dbReference type="HAMAP" id="MF_00372">
    <property type="entry name" value="HutI"/>
    <property type="match status" value="1"/>
</dbReference>
<accession>A0A7W2ARK9</accession>
<name>A0A7W2ARK9_9BACL</name>
<dbReference type="GO" id="GO:0050480">
    <property type="term" value="F:imidazolonepropionase activity"/>
    <property type="evidence" value="ECO:0007669"/>
    <property type="project" value="UniProtKB-UniRule"/>
</dbReference>
<dbReference type="GO" id="GO:0005737">
    <property type="term" value="C:cytoplasm"/>
    <property type="evidence" value="ECO:0007669"/>
    <property type="project" value="UniProtKB-SubCell"/>
</dbReference>
<feature type="binding site" evidence="8">
    <location>
        <position position="329"/>
    </location>
    <ligand>
        <name>Zn(2+)</name>
        <dbReference type="ChEBI" id="CHEBI:29105"/>
    </ligand>
</feature>
<keyword evidence="3 8" id="KW-0479">Metal-binding</keyword>
<feature type="binding site" evidence="8">
    <location>
        <position position="333"/>
    </location>
    <ligand>
        <name>N-formimidoyl-L-glutamate</name>
        <dbReference type="ChEBI" id="CHEBI:58928"/>
    </ligand>
</feature>
<reference evidence="10 11" key="1">
    <citation type="submission" date="2020-07" db="EMBL/GenBank/DDBJ databases">
        <title>Thermoactinomyces phylogeny.</title>
        <authorList>
            <person name="Dunlap C."/>
        </authorList>
    </citation>
    <scope>NUCLEOTIDE SEQUENCE [LARGE SCALE GENOMIC DNA]</scope>
    <source>
        <strain evidence="10 11">AMNI-1</strain>
    </source>
</reference>
<dbReference type="InterPro" id="IPR013108">
    <property type="entry name" value="Amidohydro_3"/>
</dbReference>
<dbReference type="Gene3D" id="3.20.20.140">
    <property type="entry name" value="Metal-dependent hydrolases"/>
    <property type="match status" value="1"/>
</dbReference>
<evidence type="ECO:0000256" key="2">
    <source>
        <dbReference type="ARBA" id="ARBA00022490"/>
    </source>
</evidence>
<dbReference type="Pfam" id="PF07969">
    <property type="entry name" value="Amidohydro_3"/>
    <property type="match status" value="1"/>
</dbReference>
<dbReference type="UniPathway" id="UPA00379">
    <property type="reaction ID" value="UER00551"/>
</dbReference>
<dbReference type="NCBIfam" id="TIGR01224">
    <property type="entry name" value="hutI"/>
    <property type="match status" value="1"/>
</dbReference>
<evidence type="ECO:0000259" key="9">
    <source>
        <dbReference type="Pfam" id="PF07969"/>
    </source>
</evidence>
<feature type="binding site" evidence="8">
    <location>
        <position position="159"/>
    </location>
    <ligand>
        <name>4-imidazolone-5-propanoate</name>
        <dbReference type="ChEBI" id="CHEBI:77893"/>
    </ligand>
</feature>
<evidence type="ECO:0000256" key="7">
    <source>
        <dbReference type="ARBA" id="ARBA00023004"/>
    </source>
</evidence>
<keyword evidence="11" id="KW-1185">Reference proteome</keyword>
<comment type="function">
    <text evidence="8">Catalyzes the hydrolytic cleavage of the carbon-nitrogen bond in imidazolone-5-propanoate to yield N-formimidoyl-L-glutamate. It is the third step in the universal histidine degradation pathway.</text>
</comment>
<comment type="subcellular location">
    <subcellularLocation>
        <location evidence="8">Cytoplasm</location>
    </subcellularLocation>
</comment>
<dbReference type="SUPFAM" id="SSF51556">
    <property type="entry name" value="Metallo-dependent hydrolases"/>
    <property type="match status" value="1"/>
</dbReference>
<comment type="cofactor">
    <cofactor evidence="8">
        <name>Zn(2+)</name>
        <dbReference type="ChEBI" id="CHEBI:29105"/>
    </cofactor>
    <cofactor evidence="8">
        <name>Fe(3+)</name>
        <dbReference type="ChEBI" id="CHEBI:29034"/>
    </cofactor>
    <text evidence="8">Binds 1 zinc or iron ion per subunit.</text>
</comment>
<comment type="pathway">
    <text evidence="8">Amino-acid degradation; L-histidine degradation into L-glutamate; N-formimidoyl-L-glutamate from L-histidine: step 3/3.</text>
</comment>
<dbReference type="InterPro" id="IPR005920">
    <property type="entry name" value="HutI"/>
</dbReference>
<dbReference type="InterPro" id="IPR011059">
    <property type="entry name" value="Metal-dep_hydrolase_composite"/>
</dbReference>
<comment type="catalytic activity">
    <reaction evidence="8">
        <text>4-imidazolone-5-propanoate + H2O = N-formimidoyl-L-glutamate</text>
        <dbReference type="Rhea" id="RHEA:23660"/>
        <dbReference type="ChEBI" id="CHEBI:15377"/>
        <dbReference type="ChEBI" id="CHEBI:58928"/>
        <dbReference type="ChEBI" id="CHEBI:77893"/>
        <dbReference type="EC" id="3.5.2.7"/>
    </reaction>
</comment>
<feature type="binding site" evidence="8">
    <location>
        <position position="255"/>
    </location>
    <ligand>
        <name>Zn(2+)</name>
        <dbReference type="ChEBI" id="CHEBI:29105"/>
    </ligand>
</feature>
<evidence type="ECO:0000256" key="3">
    <source>
        <dbReference type="ARBA" id="ARBA00022723"/>
    </source>
</evidence>
<feature type="binding site" evidence="8">
    <location>
        <position position="88"/>
    </location>
    <ligand>
        <name>Zn(2+)</name>
        <dbReference type="ChEBI" id="CHEBI:29105"/>
    </ligand>
</feature>
<feature type="binding site" evidence="8">
    <location>
        <position position="329"/>
    </location>
    <ligand>
        <name>Fe(3+)</name>
        <dbReference type="ChEBI" id="CHEBI:29034"/>
    </ligand>
</feature>
<feature type="binding site" evidence="8">
    <location>
        <position position="192"/>
    </location>
    <ligand>
        <name>4-imidazolone-5-propanoate</name>
        <dbReference type="ChEBI" id="CHEBI:77893"/>
    </ligand>
</feature>
<dbReference type="PANTHER" id="PTHR42752:SF1">
    <property type="entry name" value="IMIDAZOLONEPROPIONASE-RELATED"/>
    <property type="match status" value="1"/>
</dbReference>
<dbReference type="SUPFAM" id="SSF51338">
    <property type="entry name" value="Composite domain of metallo-dependent hydrolases"/>
    <property type="match status" value="1"/>
</dbReference>
<organism evidence="10 11">
    <name type="scientific">Thermoactinomyces mirandus</name>
    <dbReference type="NCBI Taxonomy" id="2756294"/>
    <lineage>
        <taxon>Bacteria</taxon>
        <taxon>Bacillati</taxon>
        <taxon>Bacillota</taxon>
        <taxon>Bacilli</taxon>
        <taxon>Bacillales</taxon>
        <taxon>Thermoactinomycetaceae</taxon>
        <taxon>Thermoactinomyces</taxon>
    </lineage>
</organism>
<feature type="binding site" evidence="8">
    <location>
        <position position="334"/>
    </location>
    <ligand>
        <name>4-imidazolone-5-propanoate</name>
        <dbReference type="ChEBI" id="CHEBI:77893"/>
    </ligand>
</feature>
<dbReference type="PANTHER" id="PTHR42752">
    <property type="entry name" value="IMIDAZOLONEPROPIONASE"/>
    <property type="match status" value="1"/>
</dbReference>
<feature type="domain" description="Amidohydrolase 3" evidence="9">
    <location>
        <begin position="128"/>
        <end position="392"/>
    </location>
</feature>
<feature type="binding site" evidence="8">
    <location>
        <position position="88"/>
    </location>
    <ligand>
        <name>Fe(3+)</name>
        <dbReference type="ChEBI" id="CHEBI:29034"/>
    </ligand>
</feature>
<dbReference type="AlphaFoldDB" id="A0A7W2ARK9"/>
<dbReference type="Proteomes" id="UP000538292">
    <property type="component" value="Unassembled WGS sequence"/>
</dbReference>